<gene>
    <name evidence="1" type="ORF">EYF80_068162</name>
</gene>
<sequence length="27" mass="3039">MDGRKEEGELKLLMLRFSSVSILLSSV</sequence>
<organism evidence="1 2">
    <name type="scientific">Liparis tanakae</name>
    <name type="common">Tanaka's snailfish</name>
    <dbReference type="NCBI Taxonomy" id="230148"/>
    <lineage>
        <taxon>Eukaryota</taxon>
        <taxon>Metazoa</taxon>
        <taxon>Chordata</taxon>
        <taxon>Craniata</taxon>
        <taxon>Vertebrata</taxon>
        <taxon>Euteleostomi</taxon>
        <taxon>Actinopterygii</taxon>
        <taxon>Neopterygii</taxon>
        <taxon>Teleostei</taxon>
        <taxon>Neoteleostei</taxon>
        <taxon>Acanthomorphata</taxon>
        <taxon>Eupercaria</taxon>
        <taxon>Perciformes</taxon>
        <taxon>Cottioidei</taxon>
        <taxon>Cottales</taxon>
        <taxon>Liparidae</taxon>
        <taxon>Liparis</taxon>
    </lineage>
</organism>
<comment type="caution">
    <text evidence="1">The sequence shown here is derived from an EMBL/GenBank/DDBJ whole genome shotgun (WGS) entry which is preliminary data.</text>
</comment>
<protein>
    <submittedName>
        <fullName evidence="1">Uncharacterized protein</fullName>
    </submittedName>
</protein>
<dbReference type="Proteomes" id="UP000314294">
    <property type="component" value="Unassembled WGS sequence"/>
</dbReference>
<dbReference type="EMBL" id="SRLO01026186">
    <property type="protein sequence ID" value="TNN21726.1"/>
    <property type="molecule type" value="Genomic_DNA"/>
</dbReference>
<reference evidence="1 2" key="1">
    <citation type="submission" date="2019-03" db="EMBL/GenBank/DDBJ databases">
        <title>First draft genome of Liparis tanakae, snailfish: a comprehensive survey of snailfish specific genes.</title>
        <authorList>
            <person name="Kim W."/>
            <person name="Song I."/>
            <person name="Jeong J.-H."/>
            <person name="Kim D."/>
            <person name="Kim S."/>
            <person name="Ryu S."/>
            <person name="Song J.Y."/>
            <person name="Lee S.K."/>
        </authorList>
    </citation>
    <scope>NUCLEOTIDE SEQUENCE [LARGE SCALE GENOMIC DNA]</scope>
    <source>
        <tissue evidence="1">Muscle</tissue>
    </source>
</reference>
<accession>A0A4Z2DYX5</accession>
<proteinExistence type="predicted"/>
<keyword evidence="2" id="KW-1185">Reference proteome</keyword>
<dbReference type="AlphaFoldDB" id="A0A4Z2DYX5"/>
<evidence type="ECO:0000313" key="1">
    <source>
        <dbReference type="EMBL" id="TNN21726.1"/>
    </source>
</evidence>
<evidence type="ECO:0000313" key="2">
    <source>
        <dbReference type="Proteomes" id="UP000314294"/>
    </source>
</evidence>
<name>A0A4Z2DYX5_9TELE</name>